<dbReference type="EMBL" id="LT828648">
    <property type="protein sequence ID" value="SLM49198.1"/>
    <property type="molecule type" value="Genomic_DNA"/>
</dbReference>
<feature type="compositionally biased region" description="Low complexity" evidence="1">
    <location>
        <begin position="324"/>
        <end position="346"/>
    </location>
</feature>
<organism evidence="2 3">
    <name type="scientific">Nitrospira japonica</name>
    <dbReference type="NCBI Taxonomy" id="1325564"/>
    <lineage>
        <taxon>Bacteria</taxon>
        <taxon>Pseudomonadati</taxon>
        <taxon>Nitrospirota</taxon>
        <taxon>Nitrospiria</taxon>
        <taxon>Nitrospirales</taxon>
        <taxon>Nitrospiraceae</taxon>
        <taxon>Nitrospira</taxon>
    </lineage>
</organism>
<keyword evidence="3" id="KW-1185">Reference proteome</keyword>
<dbReference type="AlphaFoldDB" id="A0A1W1I826"/>
<evidence type="ECO:0000313" key="3">
    <source>
        <dbReference type="Proteomes" id="UP000192042"/>
    </source>
</evidence>
<dbReference type="KEGG" id="nja:NSJP_3031"/>
<sequence length="392" mass="41546">MTLPPSRQTARLPRLLRMFVCLSVVIWTGLVVCLAAAVEFQVPQQYATPAAYSMAGSTVRGERSNPAIGYWNGATIVWRDALDREPVQDKGFLGTGKYGYAMRWLSNIDQRYARIDDSEPLDIRTRAGSPGTPQGAMRGYGTLIRLSVPLSQNEKQVLGLRFSGPPQDKGSGSWRQQFNAQSTLRISKPGARAAEKMRVRVVGEIAGQSSGKDLQHSALEARIVIDQVADLRISGPNPNPTPRATIDPYVDVPVNTDLRWQMSFSIYASGQRGTTDLAVALTKQEITLELPAASDSFTSAPPPVKPLTGASVPVPNQTGAVVIPGSPSGTTMTGPPPGSTLSTPQPGNGGQPLGTQRNLDGPGSGAASSPPPGAFVIPRGVEAADESAEQPK</sequence>
<dbReference type="RefSeq" id="WP_080887468.1">
    <property type="nucleotide sequence ID" value="NZ_LT828648.1"/>
</dbReference>
<proteinExistence type="predicted"/>
<gene>
    <name evidence="2" type="ORF">NSJP_3031</name>
</gene>
<protein>
    <submittedName>
        <fullName evidence="2">Uncharacterized protein</fullName>
    </submittedName>
</protein>
<feature type="compositionally biased region" description="Acidic residues" evidence="1">
    <location>
        <begin position="383"/>
        <end position="392"/>
    </location>
</feature>
<dbReference type="Proteomes" id="UP000192042">
    <property type="component" value="Chromosome I"/>
</dbReference>
<evidence type="ECO:0000256" key="1">
    <source>
        <dbReference type="SAM" id="MobiDB-lite"/>
    </source>
</evidence>
<reference evidence="2 3" key="1">
    <citation type="submission" date="2017-03" db="EMBL/GenBank/DDBJ databases">
        <authorList>
            <person name="Afonso C.L."/>
            <person name="Miller P.J."/>
            <person name="Scott M.A."/>
            <person name="Spackman E."/>
            <person name="Goraichik I."/>
            <person name="Dimitrov K.M."/>
            <person name="Suarez D.L."/>
            <person name="Swayne D.E."/>
        </authorList>
    </citation>
    <scope>NUCLEOTIDE SEQUENCE [LARGE SCALE GENOMIC DNA]</scope>
    <source>
        <strain evidence="2">Genome sequencing of Nitrospira japonica strain NJ11</strain>
    </source>
</reference>
<evidence type="ECO:0000313" key="2">
    <source>
        <dbReference type="EMBL" id="SLM49198.1"/>
    </source>
</evidence>
<name>A0A1W1I826_9BACT</name>
<feature type="region of interest" description="Disordered" evidence="1">
    <location>
        <begin position="294"/>
        <end position="392"/>
    </location>
</feature>
<dbReference type="STRING" id="1325564.NSJP_3031"/>
<accession>A0A1W1I826</accession>